<keyword evidence="1" id="KW-0812">Transmembrane</keyword>
<feature type="transmembrane region" description="Helical" evidence="1">
    <location>
        <begin position="60"/>
        <end position="80"/>
    </location>
</feature>
<feature type="transmembrane region" description="Helical" evidence="1">
    <location>
        <begin position="100"/>
        <end position="125"/>
    </location>
</feature>
<protein>
    <recommendedName>
        <fullName evidence="4">ABC transporter permease</fullName>
    </recommendedName>
</protein>
<feature type="transmembrane region" description="Helical" evidence="1">
    <location>
        <begin position="186"/>
        <end position="206"/>
    </location>
</feature>
<accession>A0ABV5MT16</accession>
<name>A0ABV5MT16_9ACTN</name>
<feature type="transmembrane region" description="Helical" evidence="1">
    <location>
        <begin position="31"/>
        <end position="48"/>
    </location>
</feature>
<organism evidence="2 3">
    <name type="scientific">Dactylosporangium vinaceum</name>
    <dbReference type="NCBI Taxonomy" id="53362"/>
    <lineage>
        <taxon>Bacteria</taxon>
        <taxon>Bacillati</taxon>
        <taxon>Actinomycetota</taxon>
        <taxon>Actinomycetes</taxon>
        <taxon>Micromonosporales</taxon>
        <taxon>Micromonosporaceae</taxon>
        <taxon>Dactylosporangium</taxon>
    </lineage>
</organism>
<feature type="transmembrane region" description="Helical" evidence="1">
    <location>
        <begin position="137"/>
        <end position="166"/>
    </location>
</feature>
<evidence type="ECO:0000256" key="1">
    <source>
        <dbReference type="SAM" id="Phobius"/>
    </source>
</evidence>
<reference evidence="2 3" key="1">
    <citation type="submission" date="2024-09" db="EMBL/GenBank/DDBJ databases">
        <authorList>
            <person name="Sun Q."/>
            <person name="Mori K."/>
        </authorList>
    </citation>
    <scope>NUCLEOTIDE SEQUENCE [LARGE SCALE GENOMIC DNA]</scope>
    <source>
        <strain evidence="2 3">JCM 3307</strain>
    </source>
</reference>
<proteinExistence type="predicted"/>
<evidence type="ECO:0000313" key="3">
    <source>
        <dbReference type="Proteomes" id="UP001589608"/>
    </source>
</evidence>
<evidence type="ECO:0008006" key="4">
    <source>
        <dbReference type="Google" id="ProtNLM"/>
    </source>
</evidence>
<comment type="caution">
    <text evidence="2">The sequence shown here is derived from an EMBL/GenBank/DDBJ whole genome shotgun (WGS) entry which is preliminary data.</text>
</comment>
<keyword evidence="1" id="KW-0472">Membrane</keyword>
<dbReference type="Proteomes" id="UP001589608">
    <property type="component" value="Unassembled WGS sequence"/>
</dbReference>
<keyword evidence="1" id="KW-1133">Transmembrane helix</keyword>
<sequence length="214" mass="21875">MNSNVSTAPDGGALAVARPRLLVLHLISRRVPAALLAFVACGVGLRLAEQLRFIPSSGLASRLVPLTIEALAAVVLATTTRSPFGEPERITGRRVVYLRGAAILVTGAAAVGLLLAGATGTALPLGNWAVLRDTAGLIGLALLCATLFGASFCWTGPLAFLIVAQQALNAAWTTPLLWPARPAHDLGAAVCAAVVLVAGLVVATYAGTREPKSD</sequence>
<evidence type="ECO:0000313" key="2">
    <source>
        <dbReference type="EMBL" id="MFB9452004.1"/>
    </source>
</evidence>
<dbReference type="RefSeq" id="WP_223103731.1">
    <property type="nucleotide sequence ID" value="NZ_CP061913.1"/>
</dbReference>
<keyword evidence="3" id="KW-1185">Reference proteome</keyword>
<dbReference type="EMBL" id="JBHMCA010000097">
    <property type="protein sequence ID" value="MFB9452004.1"/>
    <property type="molecule type" value="Genomic_DNA"/>
</dbReference>
<gene>
    <name evidence="2" type="ORF">ACFFTR_53855</name>
</gene>